<evidence type="ECO:0000256" key="3">
    <source>
        <dbReference type="ARBA" id="ARBA00023125"/>
    </source>
</evidence>
<dbReference type="AlphaFoldDB" id="W9S1T4"/>
<feature type="compositionally biased region" description="Basic residues" evidence="6">
    <location>
        <begin position="112"/>
        <end position="122"/>
    </location>
</feature>
<dbReference type="SMART" id="SM00353">
    <property type="entry name" value="HLH"/>
    <property type="match status" value="1"/>
</dbReference>
<evidence type="ECO:0000256" key="1">
    <source>
        <dbReference type="ARBA" id="ARBA00004123"/>
    </source>
</evidence>
<organism evidence="8 9">
    <name type="scientific">Morus notabilis</name>
    <dbReference type="NCBI Taxonomy" id="981085"/>
    <lineage>
        <taxon>Eukaryota</taxon>
        <taxon>Viridiplantae</taxon>
        <taxon>Streptophyta</taxon>
        <taxon>Embryophyta</taxon>
        <taxon>Tracheophyta</taxon>
        <taxon>Spermatophyta</taxon>
        <taxon>Magnoliopsida</taxon>
        <taxon>eudicotyledons</taxon>
        <taxon>Gunneridae</taxon>
        <taxon>Pentapetalae</taxon>
        <taxon>rosids</taxon>
        <taxon>fabids</taxon>
        <taxon>Rosales</taxon>
        <taxon>Moraceae</taxon>
        <taxon>Moreae</taxon>
        <taxon>Morus</taxon>
    </lineage>
</organism>
<dbReference type="GO" id="GO:0000978">
    <property type="term" value="F:RNA polymerase II cis-regulatory region sequence-specific DNA binding"/>
    <property type="evidence" value="ECO:0007669"/>
    <property type="project" value="TreeGrafter"/>
</dbReference>
<dbReference type="GO" id="GO:0000981">
    <property type="term" value="F:DNA-binding transcription factor activity, RNA polymerase II-specific"/>
    <property type="evidence" value="ECO:0007669"/>
    <property type="project" value="TreeGrafter"/>
</dbReference>
<evidence type="ECO:0000313" key="8">
    <source>
        <dbReference type="EMBL" id="EXC09716.1"/>
    </source>
</evidence>
<dbReference type="OrthoDB" id="684567at2759"/>
<dbReference type="CDD" id="cd11448">
    <property type="entry name" value="bHLH_AtFAMA_like"/>
    <property type="match status" value="1"/>
</dbReference>
<keyword evidence="9" id="KW-1185">Reference proteome</keyword>
<gene>
    <name evidence="8" type="ORF">L484_019813</name>
</gene>
<dbReference type="GO" id="GO:0005634">
    <property type="term" value="C:nucleus"/>
    <property type="evidence" value="ECO:0007669"/>
    <property type="project" value="UniProtKB-SubCell"/>
</dbReference>
<dbReference type="PANTHER" id="PTHR11969">
    <property type="entry name" value="MAX DIMERIZATION, MAD"/>
    <property type="match status" value="1"/>
</dbReference>
<comment type="subcellular location">
    <subcellularLocation>
        <location evidence="1">Nucleus</location>
    </subcellularLocation>
</comment>
<reference evidence="9" key="1">
    <citation type="submission" date="2013-01" db="EMBL/GenBank/DDBJ databases">
        <title>Draft Genome Sequence of a Mulberry Tree, Morus notabilis C.K. Schneid.</title>
        <authorList>
            <person name="He N."/>
            <person name="Zhao S."/>
        </authorList>
    </citation>
    <scope>NUCLEOTIDE SEQUENCE</scope>
</reference>
<dbReference type="InterPro" id="IPR036638">
    <property type="entry name" value="HLH_DNA-bd_sf"/>
</dbReference>
<keyword evidence="2" id="KW-0805">Transcription regulation</keyword>
<keyword evidence="5" id="KW-0539">Nucleus</keyword>
<protein>
    <recommendedName>
        <fullName evidence="7">BHLH domain-containing protein</fullName>
    </recommendedName>
</protein>
<accession>W9S1T4</accession>
<dbReference type="PROSITE" id="PS50888">
    <property type="entry name" value="BHLH"/>
    <property type="match status" value="1"/>
</dbReference>
<dbReference type="KEGG" id="mnt:21402732"/>
<dbReference type="SUPFAM" id="SSF47459">
    <property type="entry name" value="HLH, helix-loop-helix DNA-binding domain"/>
    <property type="match status" value="1"/>
</dbReference>
<proteinExistence type="predicted"/>
<evidence type="ECO:0000313" key="9">
    <source>
        <dbReference type="Proteomes" id="UP000030645"/>
    </source>
</evidence>
<evidence type="ECO:0000259" key="7">
    <source>
        <dbReference type="PROSITE" id="PS50888"/>
    </source>
</evidence>
<evidence type="ECO:0000256" key="5">
    <source>
        <dbReference type="ARBA" id="ARBA00023242"/>
    </source>
</evidence>
<dbReference type="InterPro" id="IPR011598">
    <property type="entry name" value="bHLH_dom"/>
</dbReference>
<feature type="region of interest" description="Disordered" evidence="6">
    <location>
        <begin position="104"/>
        <end position="127"/>
    </location>
</feature>
<dbReference type="Gene3D" id="4.10.280.10">
    <property type="entry name" value="Helix-loop-helix DNA-binding domain"/>
    <property type="match status" value="1"/>
</dbReference>
<evidence type="ECO:0000256" key="4">
    <source>
        <dbReference type="ARBA" id="ARBA00023163"/>
    </source>
</evidence>
<dbReference type="STRING" id="981085.W9S1T4"/>
<keyword evidence="4" id="KW-0804">Transcription</keyword>
<keyword evidence="3" id="KW-0238">DNA-binding</keyword>
<evidence type="ECO:0000256" key="2">
    <source>
        <dbReference type="ARBA" id="ARBA00023015"/>
    </source>
</evidence>
<dbReference type="Pfam" id="PF00010">
    <property type="entry name" value="HLH"/>
    <property type="match status" value="1"/>
</dbReference>
<dbReference type="eggNOG" id="ENOG502QSWD">
    <property type="taxonomic scope" value="Eukaryota"/>
</dbReference>
<sequence length="330" mass="37085">MALETVVFEQDPFSCSRKDLQYALGGGGTVLPWSYEHDYGEDDVKNHNKILVHNINTCVGQGSNVMNAKYLDYCTSSSSMVQSVNNNINNGDIRDAKISPAGTSTAAAATVGRRKQRRTRSVKNKEEVENQRMTHITVERNRRKQMNDYFAVLRSMMPSSYVQRGDQASIVGGAINFVKELEQLLQSLEAHKRINQHELDHSTVPSLFSDFFIFPQYLTFSVNNKSVTEPKSTAEKRCAIADVEVTMVESHANIKVLLKRHQKQLVKMVVGLQFLRLVVLHLNVTTVDSMVLYSFSVKVEDDSELTSVNEIAASVYEMVGRIQEEADLIS</sequence>
<dbReference type="Proteomes" id="UP000030645">
    <property type="component" value="Unassembled WGS sequence"/>
</dbReference>
<dbReference type="PANTHER" id="PTHR11969:SF89">
    <property type="entry name" value="TRANSCRIPTION FACTOR BHLH99"/>
    <property type="match status" value="1"/>
</dbReference>
<dbReference type="EMBL" id="KE345620">
    <property type="protein sequence ID" value="EXC09716.1"/>
    <property type="molecule type" value="Genomic_DNA"/>
</dbReference>
<evidence type="ECO:0000256" key="6">
    <source>
        <dbReference type="SAM" id="MobiDB-lite"/>
    </source>
</evidence>
<dbReference type="GO" id="GO:0046983">
    <property type="term" value="F:protein dimerization activity"/>
    <property type="evidence" value="ECO:0007669"/>
    <property type="project" value="InterPro"/>
</dbReference>
<name>W9S1T4_9ROSA</name>
<feature type="domain" description="BHLH" evidence="7">
    <location>
        <begin position="130"/>
        <end position="181"/>
    </location>
</feature>